<reference evidence="5 6" key="1">
    <citation type="submission" date="2018-03" db="EMBL/GenBank/DDBJ databases">
        <title>Cross-interface Injection: A General Nanoliter Liquid Handling Method Applied to Single Cells Genome Amplification Automated Nanoliter Liquid Handling Applied to Single Cell Multiple Displacement Amplification.</title>
        <authorList>
            <person name="Yun J."/>
            <person name="Xu P."/>
            <person name="Xu J."/>
            <person name="Dai X."/>
            <person name="Wang Y."/>
            <person name="Zheng X."/>
            <person name="Cao C."/>
            <person name="Yi Q."/>
            <person name="Zhu Y."/>
            <person name="Wang L."/>
            <person name="Dong Z."/>
            <person name="Huang Y."/>
            <person name="Huang L."/>
            <person name="Du W."/>
        </authorList>
    </citation>
    <scope>NUCLEOTIDE SEQUENCE [LARGE SCALE GENOMIC DNA]</scope>
    <source>
        <strain evidence="5 6">Z-E1-2</strain>
    </source>
</reference>
<dbReference type="NCBIfam" id="TIGR01936">
    <property type="entry name" value="nqrA"/>
    <property type="match status" value="1"/>
</dbReference>
<comment type="function">
    <text evidence="1">NQR complex catalyzes the reduction of ubiquinone-1 to ubiquinol by two successive reactions, coupled with the transport of Na(+) ions from the cytoplasm to the periplasm. NqrA to NqrE are probably involved in the second step, the conversion of ubisemiquinone to ubiquinol.</text>
</comment>
<dbReference type="InterPro" id="IPR056148">
    <property type="entry name" value="NQRA_2nd"/>
</dbReference>
<evidence type="ECO:0000256" key="1">
    <source>
        <dbReference type="HAMAP-Rule" id="MF_00425"/>
    </source>
</evidence>
<dbReference type="Pfam" id="PF24836">
    <property type="entry name" value="NQRA_2nd"/>
    <property type="match status" value="1"/>
</dbReference>
<dbReference type="AlphaFoldDB" id="A0A2T4CN74"/>
<dbReference type="PANTHER" id="PTHR37839:SF1">
    <property type="entry name" value="NA(+)-TRANSLOCATING NADH-QUINONE REDUCTASE SUBUNIT A"/>
    <property type="match status" value="1"/>
</dbReference>
<dbReference type="GO" id="GO:0016655">
    <property type="term" value="F:oxidoreductase activity, acting on NAD(P)H, quinone or similar compound as acceptor"/>
    <property type="evidence" value="ECO:0007669"/>
    <property type="project" value="UniProtKB-UniRule"/>
</dbReference>
<dbReference type="Pfam" id="PF11973">
    <property type="entry name" value="NQRA_SLBB"/>
    <property type="match status" value="1"/>
</dbReference>
<dbReference type="Pfam" id="PF05896">
    <property type="entry name" value="NQRA_N"/>
    <property type="match status" value="1"/>
</dbReference>
<accession>A0A2T4CN74</accession>
<evidence type="ECO:0000313" key="6">
    <source>
        <dbReference type="Proteomes" id="UP000243022"/>
    </source>
</evidence>
<protein>
    <recommendedName>
        <fullName evidence="1">Na(+)-translocating NADH-quinone reductase subunit A</fullName>
        <shortName evidence="1">Na(+)-NQR subunit A</shortName>
        <shortName evidence="1">Na(+)-translocating NQR subunit A</shortName>
        <ecNumber evidence="1">7.2.1.1</ecNumber>
    </recommendedName>
    <alternativeName>
        <fullName evidence="1">NQR complex subunit A</fullName>
    </alternativeName>
    <alternativeName>
        <fullName evidence="1">NQR-1 subunit A</fullName>
    </alternativeName>
</protein>
<dbReference type="EC" id="7.2.1.1" evidence="1"/>
<comment type="similarity">
    <text evidence="1">Belongs to the NqrA family.</text>
</comment>
<feature type="domain" description="NqrA second alpha/beta" evidence="4">
    <location>
        <begin position="115"/>
        <end position="256"/>
    </location>
</feature>
<keyword evidence="1" id="KW-0520">NAD</keyword>
<dbReference type="Proteomes" id="UP000243022">
    <property type="component" value="Unassembled WGS sequence"/>
</dbReference>
<dbReference type="GO" id="GO:0006814">
    <property type="term" value="P:sodium ion transport"/>
    <property type="evidence" value="ECO:0007669"/>
    <property type="project" value="UniProtKB-UniRule"/>
</dbReference>
<name>A0A2T4CN74_9GAMM</name>
<keyword evidence="1" id="KW-0915">Sodium</keyword>
<dbReference type="HAMAP" id="MF_00425">
    <property type="entry name" value="NqrA"/>
    <property type="match status" value="1"/>
</dbReference>
<proteinExistence type="inferred from homology"/>
<comment type="catalytic activity">
    <reaction evidence="1">
        <text>a ubiquinone + n Na(+)(in) + NADH + H(+) = a ubiquinol + n Na(+)(out) + NAD(+)</text>
        <dbReference type="Rhea" id="RHEA:47748"/>
        <dbReference type="Rhea" id="RHEA-COMP:9565"/>
        <dbReference type="Rhea" id="RHEA-COMP:9566"/>
        <dbReference type="ChEBI" id="CHEBI:15378"/>
        <dbReference type="ChEBI" id="CHEBI:16389"/>
        <dbReference type="ChEBI" id="CHEBI:17976"/>
        <dbReference type="ChEBI" id="CHEBI:29101"/>
        <dbReference type="ChEBI" id="CHEBI:57540"/>
        <dbReference type="ChEBI" id="CHEBI:57945"/>
        <dbReference type="EC" id="7.2.1.1"/>
    </reaction>
</comment>
<feature type="domain" description="NqrA N-terminal barrel-sandwich hybrid" evidence="2">
    <location>
        <begin position="2"/>
        <end position="95"/>
    </location>
</feature>
<organism evidence="5 6">
    <name type="scientific">Pseudidiomarina aestuarii</name>
    <dbReference type="NCBI Taxonomy" id="624146"/>
    <lineage>
        <taxon>Bacteria</taxon>
        <taxon>Pseudomonadati</taxon>
        <taxon>Pseudomonadota</taxon>
        <taxon>Gammaproteobacteria</taxon>
        <taxon>Alteromonadales</taxon>
        <taxon>Idiomarinaceae</taxon>
        <taxon>Pseudidiomarina</taxon>
    </lineage>
</organism>
<keyword evidence="1" id="KW-0739">Sodium transport</keyword>
<feature type="domain" description="Na(+)-translocating NADH-quinone reductase subunit A C-terminal" evidence="3">
    <location>
        <begin position="261"/>
        <end position="309"/>
    </location>
</feature>
<gene>
    <name evidence="1" type="primary">nqrA</name>
    <name evidence="5" type="ORF">C9986_01760</name>
</gene>
<evidence type="ECO:0000259" key="2">
    <source>
        <dbReference type="Pfam" id="PF05896"/>
    </source>
</evidence>
<evidence type="ECO:0000259" key="3">
    <source>
        <dbReference type="Pfam" id="PF11973"/>
    </source>
</evidence>
<keyword evidence="1 5" id="KW-0830">Ubiquinone</keyword>
<sequence>MITIKKGLDIPLQGSPQQTIEDGHAVKTVAVLGEEYVGMRPTMQVKADERVKKGQVLFEDKKNPGVKFTAPASGVVKDVMRGAKRVLQAVVIEVDGTEQETFAQHESSKLASLGRDQVVEQLNNAGQWVALRTRPFSRSPALDAKPVAIFVNAMDTNPLAADPAVIIAEHKQAFIDGLNVLTNLTEGKVFVVKAADAEVDTGDAQVQLESFAGVHPAGLVGTHMHFLSPVSMTKRAWHIGYQDVIAYGKLFTTGEIFTDRVVAVGGPGVKNPRLLRTQMGANLRELTQGELAEGKQRIVSGSVLNGHKVDDAHQWLGRFHVQVSVLPEGDNKEFLGWIKPGVNQHSVTRAFAGHLSPSKKFAMTTSTNGSDRAMVPIGNYERVMPLDILPTILLRDILSGDSEQAQKLGCLELDEEDLALCTYVCPGKYEYGPVLRNMLTEIEKEG</sequence>
<dbReference type="EMBL" id="PYVS01000027">
    <property type="protein sequence ID" value="PTB83006.1"/>
    <property type="molecule type" value="Genomic_DNA"/>
</dbReference>
<dbReference type="InterPro" id="IPR022615">
    <property type="entry name" value="NqrA_C_domain"/>
</dbReference>
<keyword evidence="1" id="KW-1278">Translocase</keyword>
<keyword evidence="1" id="KW-0406">Ion transport</keyword>
<evidence type="ECO:0000259" key="4">
    <source>
        <dbReference type="Pfam" id="PF24836"/>
    </source>
</evidence>
<dbReference type="NCBIfam" id="NF003759">
    <property type="entry name" value="PRK05352.1-2"/>
    <property type="match status" value="1"/>
</dbReference>
<comment type="caution">
    <text evidence="5">The sequence shown here is derived from an EMBL/GenBank/DDBJ whole genome shotgun (WGS) entry which is preliminary data.</text>
</comment>
<dbReference type="PANTHER" id="PTHR37839">
    <property type="entry name" value="NA(+)-TRANSLOCATING NADH-QUINONE REDUCTASE SUBUNIT A"/>
    <property type="match status" value="1"/>
</dbReference>
<keyword evidence="1" id="KW-0813">Transport</keyword>
<comment type="subunit">
    <text evidence="1">Composed of six subunits; NqrA, NqrB, NqrC, NqrD, NqrE and NqrF.</text>
</comment>
<evidence type="ECO:0000313" key="5">
    <source>
        <dbReference type="EMBL" id="PTB83006.1"/>
    </source>
</evidence>
<dbReference type="InterPro" id="IPR008703">
    <property type="entry name" value="NqrA"/>
</dbReference>
<dbReference type="InterPro" id="IPR056147">
    <property type="entry name" value="NQRA_N"/>
</dbReference>